<keyword evidence="7 15" id="KW-0067">ATP-binding</keyword>
<reference evidence="19 20" key="1">
    <citation type="submission" date="2018-08" db="EMBL/GenBank/DDBJ databases">
        <title>Parvularcula sp. SM1705, isolated from surface water of the South Sea China.</title>
        <authorList>
            <person name="Sun L."/>
        </authorList>
    </citation>
    <scope>NUCLEOTIDE SEQUENCE [LARGE SCALE GENOMIC DNA]</scope>
    <source>
        <strain evidence="19 20">SM1705</strain>
    </source>
</reference>
<feature type="region of interest" description="Disordered" evidence="16">
    <location>
        <begin position="999"/>
        <end position="1022"/>
    </location>
</feature>
<comment type="catalytic activity">
    <reaction evidence="14">
        <text>ATP + H2O = ADP + phosphate + H(+)</text>
        <dbReference type="Rhea" id="RHEA:13065"/>
        <dbReference type="ChEBI" id="CHEBI:15377"/>
        <dbReference type="ChEBI" id="CHEBI:15378"/>
        <dbReference type="ChEBI" id="CHEBI:30616"/>
        <dbReference type="ChEBI" id="CHEBI:43474"/>
        <dbReference type="ChEBI" id="CHEBI:456216"/>
        <dbReference type="EC" id="5.6.2.4"/>
    </reaction>
</comment>
<evidence type="ECO:0000256" key="14">
    <source>
        <dbReference type="ARBA" id="ARBA00048988"/>
    </source>
</evidence>
<keyword evidence="2 15" id="KW-0547">Nucleotide-binding</keyword>
<evidence type="ECO:0000256" key="12">
    <source>
        <dbReference type="ARBA" id="ARBA00034808"/>
    </source>
</evidence>
<feature type="domain" description="UvrD-like helicase ATP-binding" evidence="17">
    <location>
        <begin position="30"/>
        <end position="511"/>
    </location>
</feature>
<keyword evidence="5 15" id="KW-0347">Helicase</keyword>
<keyword evidence="8" id="KW-0238">DNA-binding</keyword>
<dbReference type="GO" id="GO:0033202">
    <property type="term" value="C:DNA helicase complex"/>
    <property type="evidence" value="ECO:0007669"/>
    <property type="project" value="TreeGrafter"/>
</dbReference>
<keyword evidence="1" id="KW-0540">Nuclease</keyword>
<comment type="catalytic activity">
    <reaction evidence="11">
        <text>Couples ATP hydrolysis with the unwinding of duplex DNA by translocating in the 3'-5' direction.</text>
        <dbReference type="EC" id="5.6.2.4"/>
    </reaction>
</comment>
<evidence type="ECO:0000256" key="4">
    <source>
        <dbReference type="ARBA" id="ARBA00022801"/>
    </source>
</evidence>
<evidence type="ECO:0000313" key="20">
    <source>
        <dbReference type="Proteomes" id="UP000264589"/>
    </source>
</evidence>
<dbReference type="Pfam" id="PF13361">
    <property type="entry name" value="UvrD_C"/>
    <property type="match status" value="1"/>
</dbReference>
<evidence type="ECO:0000256" key="9">
    <source>
        <dbReference type="ARBA" id="ARBA00023204"/>
    </source>
</evidence>
<dbReference type="GO" id="GO:0005829">
    <property type="term" value="C:cytosol"/>
    <property type="evidence" value="ECO:0007669"/>
    <property type="project" value="TreeGrafter"/>
</dbReference>
<dbReference type="InParanoid" id="A0A371RIE3"/>
<dbReference type="InterPro" id="IPR011604">
    <property type="entry name" value="PDDEXK-like_dom_sf"/>
</dbReference>
<dbReference type="InterPro" id="IPR014017">
    <property type="entry name" value="DNA_helicase_UvrD-like_C"/>
</dbReference>
<evidence type="ECO:0000256" key="8">
    <source>
        <dbReference type="ARBA" id="ARBA00023125"/>
    </source>
</evidence>
<dbReference type="PROSITE" id="PS51217">
    <property type="entry name" value="UVRD_HELICASE_CTER"/>
    <property type="match status" value="1"/>
</dbReference>
<dbReference type="InterPro" id="IPR014151">
    <property type="entry name" value="DNA_helicase_AddA"/>
</dbReference>
<evidence type="ECO:0000256" key="7">
    <source>
        <dbReference type="ARBA" id="ARBA00022840"/>
    </source>
</evidence>
<evidence type="ECO:0000256" key="10">
    <source>
        <dbReference type="ARBA" id="ARBA00023235"/>
    </source>
</evidence>
<dbReference type="Proteomes" id="UP000264589">
    <property type="component" value="Unassembled WGS sequence"/>
</dbReference>
<evidence type="ECO:0000259" key="18">
    <source>
        <dbReference type="PROSITE" id="PS51217"/>
    </source>
</evidence>
<dbReference type="GO" id="GO:0005524">
    <property type="term" value="F:ATP binding"/>
    <property type="evidence" value="ECO:0007669"/>
    <property type="project" value="UniProtKB-UniRule"/>
</dbReference>
<dbReference type="Pfam" id="PF12705">
    <property type="entry name" value="PDDEXK_1"/>
    <property type="match status" value="1"/>
</dbReference>
<evidence type="ECO:0000256" key="11">
    <source>
        <dbReference type="ARBA" id="ARBA00034617"/>
    </source>
</evidence>
<keyword evidence="4 15" id="KW-0378">Hydrolase</keyword>
<dbReference type="NCBIfam" id="TIGR02784">
    <property type="entry name" value="addA_alphas"/>
    <property type="match status" value="1"/>
</dbReference>
<dbReference type="EC" id="5.6.2.4" evidence="12"/>
<dbReference type="AlphaFoldDB" id="A0A371RIE3"/>
<dbReference type="EMBL" id="QUQO01000001">
    <property type="protein sequence ID" value="RFB05223.1"/>
    <property type="molecule type" value="Genomic_DNA"/>
</dbReference>
<evidence type="ECO:0000256" key="5">
    <source>
        <dbReference type="ARBA" id="ARBA00022806"/>
    </source>
</evidence>
<dbReference type="PANTHER" id="PTHR11070">
    <property type="entry name" value="UVRD / RECB / PCRA DNA HELICASE FAMILY MEMBER"/>
    <property type="match status" value="1"/>
</dbReference>
<keyword evidence="10" id="KW-0413">Isomerase</keyword>
<dbReference type="Gene3D" id="1.10.486.10">
    <property type="entry name" value="PCRA, domain 4"/>
    <property type="match status" value="1"/>
</dbReference>
<dbReference type="InterPro" id="IPR000212">
    <property type="entry name" value="DNA_helicase_UvrD/REP"/>
</dbReference>
<evidence type="ECO:0000313" key="19">
    <source>
        <dbReference type="EMBL" id="RFB05223.1"/>
    </source>
</evidence>
<dbReference type="SUPFAM" id="SSF52980">
    <property type="entry name" value="Restriction endonuclease-like"/>
    <property type="match status" value="1"/>
</dbReference>
<dbReference type="InterPro" id="IPR038726">
    <property type="entry name" value="PDDEXK_AddAB-type"/>
</dbReference>
<proteinExistence type="predicted"/>
<gene>
    <name evidence="19" type="primary">addA</name>
    <name evidence="19" type="ORF">DX908_08120</name>
</gene>
<dbReference type="GO" id="GO:0000725">
    <property type="term" value="P:recombinational repair"/>
    <property type="evidence" value="ECO:0007669"/>
    <property type="project" value="TreeGrafter"/>
</dbReference>
<organism evidence="19 20">
    <name type="scientific">Parvularcula marina</name>
    <dbReference type="NCBI Taxonomy" id="2292771"/>
    <lineage>
        <taxon>Bacteria</taxon>
        <taxon>Pseudomonadati</taxon>
        <taxon>Pseudomonadota</taxon>
        <taxon>Alphaproteobacteria</taxon>
        <taxon>Parvularculales</taxon>
        <taxon>Parvularculaceae</taxon>
        <taxon>Parvularcula</taxon>
    </lineage>
</organism>
<dbReference type="Gene3D" id="3.90.320.10">
    <property type="match status" value="1"/>
</dbReference>
<evidence type="ECO:0000256" key="2">
    <source>
        <dbReference type="ARBA" id="ARBA00022741"/>
    </source>
</evidence>
<dbReference type="PROSITE" id="PS51198">
    <property type="entry name" value="UVRD_HELICASE_ATP_BIND"/>
    <property type="match status" value="1"/>
</dbReference>
<feature type="domain" description="UvrD-like helicase C-terminal" evidence="18">
    <location>
        <begin position="535"/>
        <end position="819"/>
    </location>
</feature>
<evidence type="ECO:0000256" key="6">
    <source>
        <dbReference type="ARBA" id="ARBA00022839"/>
    </source>
</evidence>
<keyword evidence="20" id="KW-1185">Reference proteome</keyword>
<accession>A0A371RIE3</accession>
<evidence type="ECO:0000256" key="15">
    <source>
        <dbReference type="PROSITE-ProRule" id="PRU00560"/>
    </source>
</evidence>
<keyword evidence="9" id="KW-0234">DNA repair</keyword>
<dbReference type="PANTHER" id="PTHR11070:SF2">
    <property type="entry name" value="ATP-DEPENDENT DNA HELICASE SRS2"/>
    <property type="match status" value="1"/>
</dbReference>
<dbReference type="GO" id="GO:0004527">
    <property type="term" value="F:exonuclease activity"/>
    <property type="evidence" value="ECO:0007669"/>
    <property type="project" value="UniProtKB-KW"/>
</dbReference>
<dbReference type="InterPro" id="IPR027417">
    <property type="entry name" value="P-loop_NTPase"/>
</dbReference>
<keyword evidence="6" id="KW-0269">Exonuclease</keyword>
<dbReference type="GO" id="GO:0003677">
    <property type="term" value="F:DNA binding"/>
    <property type="evidence" value="ECO:0007669"/>
    <property type="project" value="UniProtKB-KW"/>
</dbReference>
<evidence type="ECO:0000256" key="1">
    <source>
        <dbReference type="ARBA" id="ARBA00022722"/>
    </source>
</evidence>
<sequence length="1188" mass="131522">MICSPGAGNGRCVVMTGVRKMAIDRSTDDFRRTEEIQTSVSDPQLSAWVSANAGSGKTHVLTNRVIRLLMGDGVELKGANPASILCITYTKAAAAEMQARLFRTLGEWALMSDEALAAALAARLGPDVEAPDLSEVRRLFARALDAPGGLRIQTIHAFCESLLSRFPLEAGLLPGFSVLEEAETEDLCQRIASDFANGVEHAEWREDFLALLDHFGNVAQVMEMLSHRREHEEPDETIILSRLGLKLGADEASIAADALRSASPAYLSDLEQAHDEFVHEYGDKPRQKFDLQSAMARKIKGASPEELPALFYEAIAAWLTAKKEMPAERTCGGNEFVRARVRDYKAHTLEFCERLSNAHAQCEGLKILKLNASLIRMRREYEKRYKAFKEARGALDFDDLIEHSAHLVETHHDDWIRFKLDQGISHLLLDEAQDTGARQWAVINSLRDGFWDREPGAHPRTAFVVGDKKQSIYSFQGADARLFEKEKSRMGEATGEHPFEEQTLFLSFRSARTVLDTVDAMFEGDAGSGLYEDERELHAPAKPDLAGQVELWPLFRKPEREDPDLWVLPVDAEGPQHPNRALAEAIASDIEDYVRTGVVTDKEGHARRPTYGDIMILCQRRTGVFPEIVRTLALKGIPNGGTDRVKLLEDVAVQDLSAALRFAVNHEDDLSLAEILKSPFGRFTEDELFSLAYDRKGRLWTALLSARDETPLGKKAADIVARISAAEEAGRRFGSFAFLSVLLEEGAPTGRYLLRQRLGDASDDALDEIMNEALEFDVRNPRTLNGFLAHLQGLTSDIKKEFGDEADMVRIMTVHGAKGLEAPAVYLADANFKPGARYEDIPLLKDDDEDGVFIRLPSGVTHPAAEAGKDYLKSREMQEYRRKLYVAATRAEQRLVICGTEAGRRNEKTTPDEAAAAKPPMEASWYGLACQAFDRIEGIEERACGWREDLPVRLRRGGKPALLKEKAGTNRTEDAVTAPDWLFAAVPPETSPTVYFPSSLDEEDDGPVYPPRRGAAAQGGPSPRARGLVIHQLLEILPALPPGAWEGAADRLLTLHAAEETDETRTAWRDEVLAVLRDPAFGDVFGPDGQTEVALRGQLGGRDYAGQVDRLLVSDGKVLVVDYKTMRPPPATPEAAPHGILRQMAIYRALLVRLFPAHQVEAAILWTYTPQLMPLSPELLDRTLESIG</sequence>
<evidence type="ECO:0000256" key="13">
    <source>
        <dbReference type="ARBA" id="ARBA00034923"/>
    </source>
</evidence>
<dbReference type="GO" id="GO:0043138">
    <property type="term" value="F:3'-5' DNA helicase activity"/>
    <property type="evidence" value="ECO:0007669"/>
    <property type="project" value="UniProtKB-EC"/>
</dbReference>
<keyword evidence="3" id="KW-0227">DNA damage</keyword>
<dbReference type="InterPro" id="IPR011335">
    <property type="entry name" value="Restrct_endonuc-II-like"/>
</dbReference>
<evidence type="ECO:0000259" key="17">
    <source>
        <dbReference type="PROSITE" id="PS51198"/>
    </source>
</evidence>
<dbReference type="Pfam" id="PF00580">
    <property type="entry name" value="UvrD-helicase"/>
    <property type="match status" value="1"/>
</dbReference>
<evidence type="ECO:0000256" key="3">
    <source>
        <dbReference type="ARBA" id="ARBA00022763"/>
    </source>
</evidence>
<feature type="binding site" evidence="15">
    <location>
        <begin position="51"/>
        <end position="58"/>
    </location>
    <ligand>
        <name>ATP</name>
        <dbReference type="ChEBI" id="CHEBI:30616"/>
    </ligand>
</feature>
<evidence type="ECO:0000256" key="16">
    <source>
        <dbReference type="SAM" id="MobiDB-lite"/>
    </source>
</evidence>
<dbReference type="InterPro" id="IPR014016">
    <property type="entry name" value="UvrD-like_ATP-bd"/>
</dbReference>
<name>A0A371RIE3_9PROT</name>
<dbReference type="Gene3D" id="3.40.50.300">
    <property type="entry name" value="P-loop containing nucleotide triphosphate hydrolases"/>
    <property type="match status" value="4"/>
</dbReference>
<comment type="caution">
    <text evidence="19">The sequence shown here is derived from an EMBL/GenBank/DDBJ whole genome shotgun (WGS) entry which is preliminary data.</text>
</comment>
<protein>
    <recommendedName>
        <fullName evidence="12">DNA 3'-5' helicase</fullName>
        <ecNumber evidence="12">5.6.2.4</ecNumber>
    </recommendedName>
    <alternativeName>
        <fullName evidence="13">DNA 3'-5' helicase II</fullName>
    </alternativeName>
</protein>
<dbReference type="SUPFAM" id="SSF52540">
    <property type="entry name" value="P-loop containing nucleoside triphosphate hydrolases"/>
    <property type="match status" value="1"/>
</dbReference>